<gene>
    <name evidence="2" type="ORF">KI387_003168</name>
</gene>
<dbReference type="EMBL" id="JAHRHJ020000001">
    <property type="protein sequence ID" value="KAH9331060.1"/>
    <property type="molecule type" value="Genomic_DNA"/>
</dbReference>
<sequence length="75" mass="8679">TPTKIHSNRGQLGPDHHRLNEPSMVTENQNRCRLAKLTLVRGDRRWSLSEVDTNVQDVQIEPPVPQTPMRRSQRV</sequence>
<feature type="non-terminal residue" evidence="2">
    <location>
        <position position="75"/>
    </location>
</feature>
<proteinExistence type="predicted"/>
<evidence type="ECO:0000256" key="1">
    <source>
        <dbReference type="SAM" id="MobiDB-lite"/>
    </source>
</evidence>
<accession>A0AA38H0I0</accession>
<dbReference type="Proteomes" id="UP000824469">
    <property type="component" value="Unassembled WGS sequence"/>
</dbReference>
<name>A0AA38H0I0_TAXCH</name>
<feature type="non-terminal residue" evidence="2">
    <location>
        <position position="1"/>
    </location>
</feature>
<feature type="compositionally biased region" description="Polar residues" evidence="1">
    <location>
        <begin position="1"/>
        <end position="10"/>
    </location>
</feature>
<evidence type="ECO:0000313" key="3">
    <source>
        <dbReference type="Proteomes" id="UP000824469"/>
    </source>
</evidence>
<protein>
    <submittedName>
        <fullName evidence="2">Uncharacterized protein</fullName>
    </submittedName>
</protein>
<reference evidence="2 3" key="1">
    <citation type="journal article" date="2021" name="Nat. Plants">
        <title>The Taxus genome provides insights into paclitaxel biosynthesis.</title>
        <authorList>
            <person name="Xiong X."/>
            <person name="Gou J."/>
            <person name="Liao Q."/>
            <person name="Li Y."/>
            <person name="Zhou Q."/>
            <person name="Bi G."/>
            <person name="Li C."/>
            <person name="Du R."/>
            <person name="Wang X."/>
            <person name="Sun T."/>
            <person name="Guo L."/>
            <person name="Liang H."/>
            <person name="Lu P."/>
            <person name="Wu Y."/>
            <person name="Zhang Z."/>
            <person name="Ro D.K."/>
            <person name="Shang Y."/>
            <person name="Huang S."/>
            <person name="Yan J."/>
        </authorList>
    </citation>
    <scope>NUCLEOTIDE SEQUENCE [LARGE SCALE GENOMIC DNA]</scope>
    <source>
        <strain evidence="2">Ta-2019</strain>
    </source>
</reference>
<evidence type="ECO:0000313" key="2">
    <source>
        <dbReference type="EMBL" id="KAH9331060.1"/>
    </source>
</evidence>
<organism evidence="2 3">
    <name type="scientific">Taxus chinensis</name>
    <name type="common">Chinese yew</name>
    <name type="synonym">Taxus wallichiana var. chinensis</name>
    <dbReference type="NCBI Taxonomy" id="29808"/>
    <lineage>
        <taxon>Eukaryota</taxon>
        <taxon>Viridiplantae</taxon>
        <taxon>Streptophyta</taxon>
        <taxon>Embryophyta</taxon>
        <taxon>Tracheophyta</taxon>
        <taxon>Spermatophyta</taxon>
        <taxon>Pinopsida</taxon>
        <taxon>Pinidae</taxon>
        <taxon>Conifers II</taxon>
        <taxon>Cupressales</taxon>
        <taxon>Taxaceae</taxon>
        <taxon>Taxus</taxon>
    </lineage>
</organism>
<feature type="region of interest" description="Disordered" evidence="1">
    <location>
        <begin position="1"/>
        <end position="23"/>
    </location>
</feature>
<comment type="caution">
    <text evidence="2">The sequence shown here is derived from an EMBL/GenBank/DDBJ whole genome shotgun (WGS) entry which is preliminary data.</text>
</comment>
<keyword evidence="3" id="KW-1185">Reference proteome</keyword>
<dbReference type="AlphaFoldDB" id="A0AA38H0I0"/>